<dbReference type="Pfam" id="PF00300">
    <property type="entry name" value="His_Phos_1"/>
    <property type="match status" value="1"/>
</dbReference>
<evidence type="ECO:0000313" key="1">
    <source>
        <dbReference type="EMBL" id="AUS06678.1"/>
    </source>
</evidence>
<dbReference type="AlphaFoldDB" id="A0A2I7SL96"/>
<dbReference type="InterPro" id="IPR013078">
    <property type="entry name" value="His_Pase_superF_clade-1"/>
</dbReference>
<gene>
    <name evidence="1" type="ORF">C1A40_15040</name>
</gene>
<evidence type="ECO:0000313" key="2">
    <source>
        <dbReference type="Proteomes" id="UP000236592"/>
    </source>
</evidence>
<name>A0A2I7SL96_9FLAO</name>
<dbReference type="PANTHER" id="PTHR47623">
    <property type="entry name" value="OS09G0287300 PROTEIN"/>
    <property type="match status" value="1"/>
</dbReference>
<proteinExistence type="predicted"/>
<dbReference type="PANTHER" id="PTHR47623:SF1">
    <property type="entry name" value="OS09G0287300 PROTEIN"/>
    <property type="match status" value="1"/>
</dbReference>
<dbReference type="RefSeq" id="WP_102996612.1">
    <property type="nucleotide sequence ID" value="NZ_CP025938.1"/>
</dbReference>
<dbReference type="CDD" id="cd07067">
    <property type="entry name" value="HP_PGM_like"/>
    <property type="match status" value="1"/>
</dbReference>
<organism evidence="1 2">
    <name type="scientific">Pseudotamlana carrageenivorans</name>
    <dbReference type="NCBI Taxonomy" id="2069432"/>
    <lineage>
        <taxon>Bacteria</taxon>
        <taxon>Pseudomonadati</taxon>
        <taxon>Bacteroidota</taxon>
        <taxon>Flavobacteriia</taxon>
        <taxon>Flavobacteriales</taxon>
        <taxon>Flavobacteriaceae</taxon>
        <taxon>Pseudotamlana</taxon>
    </lineage>
</organism>
<sequence>MKNLILVRHAKSSWEFDVIDHERPLNTRGLEDAELVSKQLAKDNFVVDKLASSDAYRAKNTAEIFIKNLEIDDSIISYHYDLYDFAGYNLMDYIKSCNNHINNLMIFGHNHAITDFVNTHGNQIIENVPTSGFVKIEFDVKHWNEIEKGKTVQILFPRHLK</sequence>
<dbReference type="OrthoDB" id="9810154at2"/>
<dbReference type="KEGG" id="taj:C1A40_15040"/>
<protein>
    <submittedName>
        <fullName evidence="1">Histidine phosphatase family protein</fullName>
    </submittedName>
</protein>
<dbReference type="Proteomes" id="UP000236592">
    <property type="component" value="Chromosome"/>
</dbReference>
<dbReference type="InterPro" id="IPR029033">
    <property type="entry name" value="His_PPase_superfam"/>
</dbReference>
<dbReference type="Gene3D" id="3.40.50.1240">
    <property type="entry name" value="Phosphoglycerate mutase-like"/>
    <property type="match status" value="1"/>
</dbReference>
<reference evidence="2" key="1">
    <citation type="submission" date="2018-01" db="EMBL/GenBank/DDBJ databases">
        <title>Complete genome of Tamlana sp. UJ94.</title>
        <authorList>
            <person name="Jung J."/>
            <person name="Chung D."/>
            <person name="Bae S.S."/>
            <person name="Baek K."/>
        </authorList>
    </citation>
    <scope>NUCLEOTIDE SEQUENCE [LARGE SCALE GENOMIC DNA]</scope>
    <source>
        <strain evidence="2">UJ94</strain>
    </source>
</reference>
<keyword evidence="2" id="KW-1185">Reference proteome</keyword>
<dbReference type="EMBL" id="CP025938">
    <property type="protein sequence ID" value="AUS06678.1"/>
    <property type="molecule type" value="Genomic_DNA"/>
</dbReference>
<dbReference type="SUPFAM" id="SSF53254">
    <property type="entry name" value="Phosphoglycerate mutase-like"/>
    <property type="match status" value="1"/>
</dbReference>
<accession>A0A2I7SL96</accession>